<dbReference type="SMART" id="SM00212">
    <property type="entry name" value="UBCc"/>
    <property type="match status" value="1"/>
</dbReference>
<dbReference type="RefSeq" id="XP_016931624.3">
    <property type="nucleotide sequence ID" value="XM_017076135.4"/>
</dbReference>
<gene>
    <name evidence="7" type="primary">LOC108011069</name>
</gene>
<dbReference type="Gene3D" id="3.10.110.10">
    <property type="entry name" value="Ubiquitin Conjugating Enzyme"/>
    <property type="match status" value="1"/>
</dbReference>
<feature type="domain" description="UBC core" evidence="5">
    <location>
        <begin position="23"/>
        <end position="169"/>
    </location>
</feature>
<accession>A0AB39ZAQ5</accession>
<comment type="similarity">
    <text evidence="4">Belongs to the ubiquitin-conjugating enzyme family.</text>
</comment>
<dbReference type="PANTHER" id="PTHR24068">
    <property type="entry name" value="UBIQUITIN-CONJUGATING ENZYME E2"/>
    <property type="match status" value="1"/>
</dbReference>
<keyword evidence="6" id="KW-1185">Reference proteome</keyword>
<dbReference type="PROSITE" id="PS50127">
    <property type="entry name" value="UBC_2"/>
    <property type="match status" value="1"/>
</dbReference>
<proteinExistence type="inferred from homology"/>
<dbReference type="GO" id="GO:0005524">
    <property type="term" value="F:ATP binding"/>
    <property type="evidence" value="ECO:0007669"/>
    <property type="project" value="UniProtKB-UniRule"/>
</dbReference>
<evidence type="ECO:0000256" key="3">
    <source>
        <dbReference type="PROSITE-ProRule" id="PRU10133"/>
    </source>
</evidence>
<reference evidence="7" key="1">
    <citation type="submission" date="2025-08" db="UniProtKB">
        <authorList>
            <consortium name="RefSeq"/>
        </authorList>
    </citation>
    <scope>IDENTIFICATION</scope>
</reference>
<sequence>MLSSSVENTGKDGAPVNRKVNVISARRIQRELDEISRDPPPNCSAGPKADNLYEWTSTIIGPTDSVYEGGMFKLDIHFPMEYPFAPPKIVFRTPIYHCNIHRLGIICLDILKENWSPALTISKILLSICSLLTDCNPTDPLVVSIAKEYVKNREEHDKKARAWTKEYAKNE</sequence>
<evidence type="ECO:0000259" key="5">
    <source>
        <dbReference type="PROSITE" id="PS50127"/>
    </source>
</evidence>
<dbReference type="Proteomes" id="UP001652628">
    <property type="component" value="Chromosome 2L"/>
</dbReference>
<dbReference type="GeneID" id="108011069"/>
<evidence type="ECO:0000313" key="7">
    <source>
        <dbReference type="RefSeq" id="XP_016931624.3"/>
    </source>
</evidence>
<dbReference type="InterPro" id="IPR023313">
    <property type="entry name" value="UBQ-conjugating_AS"/>
</dbReference>
<dbReference type="AlphaFoldDB" id="A0AB39ZAQ5"/>
<name>A0AB39ZAQ5_DROSZ</name>
<keyword evidence="4" id="KW-0067">ATP-binding</keyword>
<organism evidence="6 7">
    <name type="scientific">Drosophila suzukii</name>
    <name type="common">Spotted-wing drosophila fruit fly</name>
    <dbReference type="NCBI Taxonomy" id="28584"/>
    <lineage>
        <taxon>Eukaryota</taxon>
        <taxon>Metazoa</taxon>
        <taxon>Ecdysozoa</taxon>
        <taxon>Arthropoda</taxon>
        <taxon>Hexapoda</taxon>
        <taxon>Insecta</taxon>
        <taxon>Pterygota</taxon>
        <taxon>Neoptera</taxon>
        <taxon>Endopterygota</taxon>
        <taxon>Diptera</taxon>
        <taxon>Brachycera</taxon>
        <taxon>Muscomorpha</taxon>
        <taxon>Ephydroidea</taxon>
        <taxon>Drosophilidae</taxon>
        <taxon>Drosophila</taxon>
        <taxon>Sophophora</taxon>
    </lineage>
</organism>
<dbReference type="GO" id="GO:0016740">
    <property type="term" value="F:transferase activity"/>
    <property type="evidence" value="ECO:0007669"/>
    <property type="project" value="UniProtKB-KW"/>
</dbReference>
<evidence type="ECO:0000256" key="4">
    <source>
        <dbReference type="RuleBase" id="RU362109"/>
    </source>
</evidence>
<evidence type="ECO:0000256" key="1">
    <source>
        <dbReference type="ARBA" id="ARBA00022679"/>
    </source>
</evidence>
<dbReference type="PROSITE" id="PS00183">
    <property type="entry name" value="UBC_1"/>
    <property type="match status" value="1"/>
</dbReference>
<feature type="active site" description="Glycyl thioester intermediate" evidence="3">
    <location>
        <position position="107"/>
    </location>
</feature>
<keyword evidence="4" id="KW-0547">Nucleotide-binding</keyword>
<dbReference type="InterPro" id="IPR000608">
    <property type="entry name" value="UBC"/>
</dbReference>
<evidence type="ECO:0000313" key="6">
    <source>
        <dbReference type="Proteomes" id="UP001652628"/>
    </source>
</evidence>
<dbReference type="InterPro" id="IPR016135">
    <property type="entry name" value="UBQ-conjugating_enzyme/RWD"/>
</dbReference>
<dbReference type="CDD" id="cd23793">
    <property type="entry name" value="UBCc_UBE2E"/>
    <property type="match status" value="1"/>
</dbReference>
<keyword evidence="1" id="KW-0808">Transferase</keyword>
<evidence type="ECO:0000256" key="2">
    <source>
        <dbReference type="ARBA" id="ARBA00022786"/>
    </source>
</evidence>
<keyword evidence="2 4" id="KW-0833">Ubl conjugation pathway</keyword>
<dbReference type="SUPFAM" id="SSF54495">
    <property type="entry name" value="UBC-like"/>
    <property type="match status" value="1"/>
</dbReference>
<protein>
    <submittedName>
        <fullName evidence="7">Ubiquitin-conjugating enzyme E2-24 kDa</fullName>
    </submittedName>
</protein>
<dbReference type="Pfam" id="PF00179">
    <property type="entry name" value="UQ_con"/>
    <property type="match status" value="1"/>
</dbReference>